<gene>
    <name evidence="3" type="ORF">GRI44_10615</name>
</gene>
<dbReference type="Proteomes" id="UP000473531">
    <property type="component" value="Unassembled WGS sequence"/>
</dbReference>
<dbReference type="Pfam" id="PF01479">
    <property type="entry name" value="S4"/>
    <property type="match status" value="1"/>
</dbReference>
<dbReference type="SMART" id="SM00363">
    <property type="entry name" value="S4"/>
    <property type="match status" value="1"/>
</dbReference>
<dbReference type="CDD" id="cd00165">
    <property type="entry name" value="S4"/>
    <property type="match status" value="1"/>
</dbReference>
<dbReference type="GO" id="GO:0003723">
    <property type="term" value="F:RNA binding"/>
    <property type="evidence" value="ECO:0007669"/>
    <property type="project" value="UniProtKB-KW"/>
</dbReference>
<dbReference type="OrthoDB" id="9797176at2"/>
<evidence type="ECO:0000313" key="3">
    <source>
        <dbReference type="EMBL" id="MXP15200.1"/>
    </source>
</evidence>
<evidence type="ECO:0000256" key="1">
    <source>
        <dbReference type="PROSITE-ProRule" id="PRU00182"/>
    </source>
</evidence>
<reference evidence="3 4" key="1">
    <citation type="submission" date="2019-12" db="EMBL/GenBank/DDBJ databases">
        <title>Genomic-based taxomic classification of the family Erythrobacteraceae.</title>
        <authorList>
            <person name="Xu L."/>
        </authorList>
    </citation>
    <scope>NUCLEOTIDE SEQUENCE [LARGE SCALE GENOMIC DNA]</scope>
    <source>
        <strain evidence="3 4">KCTC 52259</strain>
    </source>
</reference>
<accession>A0A6L7GI04</accession>
<dbReference type="InterPro" id="IPR002942">
    <property type="entry name" value="S4_RNA-bd"/>
</dbReference>
<dbReference type="SUPFAM" id="SSF55174">
    <property type="entry name" value="Alpha-L RNA-binding motif"/>
    <property type="match status" value="1"/>
</dbReference>
<proteinExistence type="predicted"/>
<dbReference type="Gene3D" id="3.10.290.10">
    <property type="entry name" value="RNA-binding S4 domain"/>
    <property type="match status" value="1"/>
</dbReference>
<feature type="domain" description="RNA-binding S4" evidence="2">
    <location>
        <begin position="1"/>
        <end position="65"/>
    </location>
</feature>
<comment type="caution">
    <text evidence="3">The sequence shown here is derived from an EMBL/GenBank/DDBJ whole genome shotgun (WGS) entry which is preliminary data.</text>
</comment>
<evidence type="ECO:0000313" key="4">
    <source>
        <dbReference type="Proteomes" id="UP000473531"/>
    </source>
</evidence>
<keyword evidence="1" id="KW-0694">RNA-binding</keyword>
<dbReference type="EMBL" id="WTYU01000002">
    <property type="protein sequence ID" value="MXP15200.1"/>
    <property type="molecule type" value="Genomic_DNA"/>
</dbReference>
<dbReference type="PROSITE" id="PS50889">
    <property type="entry name" value="S4"/>
    <property type="match status" value="1"/>
</dbReference>
<dbReference type="AlphaFoldDB" id="A0A6L7GI04"/>
<keyword evidence="4" id="KW-1185">Reference proteome</keyword>
<organism evidence="3 4">
    <name type="scientific">Allopontixanthobacter confluentis</name>
    <dbReference type="NCBI Taxonomy" id="1849021"/>
    <lineage>
        <taxon>Bacteria</taxon>
        <taxon>Pseudomonadati</taxon>
        <taxon>Pseudomonadota</taxon>
        <taxon>Alphaproteobacteria</taxon>
        <taxon>Sphingomonadales</taxon>
        <taxon>Erythrobacteraceae</taxon>
        <taxon>Allopontixanthobacter</taxon>
    </lineage>
</organism>
<dbReference type="InterPro" id="IPR036986">
    <property type="entry name" value="S4_RNA-bd_sf"/>
</dbReference>
<evidence type="ECO:0000259" key="2">
    <source>
        <dbReference type="SMART" id="SM00363"/>
    </source>
</evidence>
<dbReference type="RefSeq" id="WP_160602344.1">
    <property type="nucleotide sequence ID" value="NZ_WTYU01000002.1"/>
</dbReference>
<sequence length="102" mass="11397">MRIDRLFCYLRFARTRSLSHRLIDEGHIRRNGVRVCRASQPVAVGDVLTFPWGSGVLVIELLALPARRGSPAEAQSFYRMLDQQGQTAIAPDNSLTASDIQD</sequence>
<name>A0A6L7GI04_9SPHN</name>
<protein>
    <submittedName>
        <fullName evidence="3">RNA-binding S4 domain-containing protein</fullName>
    </submittedName>
</protein>